<sequence length="52" mass="6020">MGIETIGLLIFARLFELSQFLMENAALLFFAFLFLILWLTGIITVLRRWAGE</sequence>
<keyword evidence="1" id="KW-0472">Membrane</keyword>
<feature type="transmembrane region" description="Helical" evidence="1">
    <location>
        <begin position="25"/>
        <end position="46"/>
    </location>
</feature>
<gene>
    <name evidence="2" type="ORF">UFOVP692_28</name>
</gene>
<accession>A0A6J5NIH2</accession>
<reference evidence="2" key="1">
    <citation type="submission" date="2020-04" db="EMBL/GenBank/DDBJ databases">
        <authorList>
            <person name="Chiriac C."/>
            <person name="Salcher M."/>
            <person name="Ghai R."/>
            <person name="Kavagutti S V."/>
        </authorList>
    </citation>
    <scope>NUCLEOTIDE SEQUENCE</scope>
</reference>
<keyword evidence="1" id="KW-1133">Transmembrane helix</keyword>
<dbReference type="EMBL" id="LR796658">
    <property type="protein sequence ID" value="CAB4157536.1"/>
    <property type="molecule type" value="Genomic_DNA"/>
</dbReference>
<proteinExistence type="predicted"/>
<keyword evidence="1" id="KW-0812">Transmembrane</keyword>
<evidence type="ECO:0000313" key="2">
    <source>
        <dbReference type="EMBL" id="CAB4157536.1"/>
    </source>
</evidence>
<protein>
    <submittedName>
        <fullName evidence="2">Uncharacterized protein</fullName>
    </submittedName>
</protein>
<evidence type="ECO:0000256" key="1">
    <source>
        <dbReference type="SAM" id="Phobius"/>
    </source>
</evidence>
<organism evidence="2">
    <name type="scientific">uncultured Caudovirales phage</name>
    <dbReference type="NCBI Taxonomy" id="2100421"/>
    <lineage>
        <taxon>Viruses</taxon>
        <taxon>Duplodnaviria</taxon>
        <taxon>Heunggongvirae</taxon>
        <taxon>Uroviricota</taxon>
        <taxon>Caudoviricetes</taxon>
        <taxon>Peduoviridae</taxon>
        <taxon>Maltschvirus</taxon>
        <taxon>Maltschvirus maltsch</taxon>
    </lineage>
</organism>
<name>A0A6J5NIH2_9CAUD</name>